<protein>
    <submittedName>
        <fullName evidence="3">SPOR domain-containing protein</fullName>
    </submittedName>
</protein>
<gene>
    <name evidence="3" type="ORF">HRQ87_16815</name>
</gene>
<dbReference type="InterPro" id="IPR007730">
    <property type="entry name" value="SPOR-like_dom"/>
</dbReference>
<dbReference type="RefSeq" id="WP_174139608.1">
    <property type="nucleotide sequence ID" value="NZ_JABUFE010000013.1"/>
</dbReference>
<comment type="caution">
    <text evidence="3">The sequence shown here is derived from an EMBL/GenBank/DDBJ whole genome shotgun (WGS) entry which is preliminary data.</text>
</comment>
<dbReference type="PROSITE" id="PS51257">
    <property type="entry name" value="PROKAR_LIPOPROTEIN"/>
    <property type="match status" value="1"/>
</dbReference>
<dbReference type="Gene3D" id="3.30.70.1070">
    <property type="entry name" value="Sporulation related repeat"/>
    <property type="match status" value="1"/>
</dbReference>
<evidence type="ECO:0000313" key="3">
    <source>
        <dbReference type="EMBL" id="NSX56454.1"/>
    </source>
</evidence>
<reference evidence="3 4" key="1">
    <citation type="submission" date="2020-06" db="EMBL/GenBank/DDBJ databases">
        <title>Sulfitobacter algicola sp. nov., isolated from green algae.</title>
        <authorList>
            <person name="Wang C."/>
        </authorList>
    </citation>
    <scope>NUCLEOTIDE SEQUENCE [LARGE SCALE GENOMIC DNA]</scope>
    <source>
        <strain evidence="3 4">1151</strain>
    </source>
</reference>
<dbReference type="Proteomes" id="UP000777935">
    <property type="component" value="Unassembled WGS sequence"/>
</dbReference>
<accession>A0ABX2J059</accession>
<name>A0ABX2J059_9RHOB</name>
<evidence type="ECO:0000313" key="4">
    <source>
        <dbReference type="Proteomes" id="UP000777935"/>
    </source>
</evidence>
<dbReference type="EMBL" id="JABUFE010000013">
    <property type="protein sequence ID" value="NSX56454.1"/>
    <property type="molecule type" value="Genomic_DNA"/>
</dbReference>
<dbReference type="Pfam" id="PF05036">
    <property type="entry name" value="SPOR"/>
    <property type="match status" value="1"/>
</dbReference>
<sequence>MTGKRIIGVVATLGAAAFLAGCEGSDFQPFKKADASETTTRTATQTLRTVERDVESPEVFLAREQGLWDGRLSLGGIWVAHPDVIDPERAVIRNVRTGDSVVGALFRREREFPGPRIQVSSDAARDLGLIAGQPVELEIVALRSEKVELGPAPQDLDTETQPLGSPGDVEATPLDPSKSLDDPIEAAAAAIEQAETGGAMAMPQSTGEEPVMIGTTAEDGTIAPAEPQTAEVKPARKGLFALRKPIVEIATFPTRERAEQAVGDLRRIDISARVSTDNSSGEPVYRVLYGPVSDRSERSAAIITAKASGYTNAKPVAE</sequence>
<proteinExistence type="predicted"/>
<dbReference type="InterPro" id="IPR036680">
    <property type="entry name" value="SPOR-like_sf"/>
</dbReference>
<keyword evidence="4" id="KW-1185">Reference proteome</keyword>
<dbReference type="SUPFAM" id="SSF110997">
    <property type="entry name" value="Sporulation related repeat"/>
    <property type="match status" value="1"/>
</dbReference>
<feature type="domain" description="SPOR" evidence="2">
    <location>
        <begin position="239"/>
        <end position="318"/>
    </location>
</feature>
<dbReference type="PROSITE" id="PS51724">
    <property type="entry name" value="SPOR"/>
    <property type="match status" value="1"/>
</dbReference>
<evidence type="ECO:0000259" key="2">
    <source>
        <dbReference type="PROSITE" id="PS51724"/>
    </source>
</evidence>
<organism evidence="3 4">
    <name type="scientific">Parasulfitobacter algicola</name>
    <dbReference type="NCBI Taxonomy" id="2614809"/>
    <lineage>
        <taxon>Bacteria</taxon>
        <taxon>Pseudomonadati</taxon>
        <taxon>Pseudomonadota</taxon>
        <taxon>Alphaproteobacteria</taxon>
        <taxon>Rhodobacterales</taxon>
        <taxon>Roseobacteraceae</taxon>
        <taxon>Parasulfitobacter</taxon>
    </lineage>
</organism>
<feature type="region of interest" description="Disordered" evidence="1">
    <location>
        <begin position="151"/>
        <end position="174"/>
    </location>
</feature>
<evidence type="ECO:0000256" key="1">
    <source>
        <dbReference type="SAM" id="MobiDB-lite"/>
    </source>
</evidence>